<dbReference type="GO" id="GO:0005829">
    <property type="term" value="C:cytosol"/>
    <property type="evidence" value="ECO:0007669"/>
    <property type="project" value="TreeGrafter"/>
</dbReference>
<dbReference type="Pfam" id="PF01926">
    <property type="entry name" value="MMR_HSR1"/>
    <property type="match status" value="1"/>
</dbReference>
<dbReference type="EMBL" id="FQTT01000012">
    <property type="protein sequence ID" value="SHE26060.1"/>
    <property type="molecule type" value="Genomic_DNA"/>
</dbReference>
<keyword evidence="1" id="KW-1133">Transmembrane helix</keyword>
<name>A0A1M4S1N8_9ACTO</name>
<dbReference type="AlphaFoldDB" id="A0A1M4S1N8"/>
<dbReference type="Gene3D" id="3.40.50.300">
    <property type="entry name" value="P-loop containing nucleotide triphosphate hydrolases"/>
    <property type="match status" value="1"/>
</dbReference>
<protein>
    <recommendedName>
        <fullName evidence="2">G domain-containing protein</fullName>
    </recommendedName>
</protein>
<feature type="transmembrane region" description="Helical" evidence="1">
    <location>
        <begin position="495"/>
        <end position="516"/>
    </location>
</feature>
<dbReference type="GO" id="GO:0000028">
    <property type="term" value="P:ribosomal small subunit assembly"/>
    <property type="evidence" value="ECO:0007669"/>
    <property type="project" value="TreeGrafter"/>
</dbReference>
<keyword evidence="1" id="KW-0472">Membrane</keyword>
<evidence type="ECO:0000256" key="1">
    <source>
        <dbReference type="SAM" id="Phobius"/>
    </source>
</evidence>
<sequence length="570" mass="60582">MRIRKPTPVDAGVDTPEDPLVMLARLVEAGDGLLPADLLEAARALLDRAGQRRLIAPGISVVALLGATGSGKSSLFNAICGVDAAPTAVTRPTTTQPLAALPASPGPEADGAAGRLLDWLAVDARVRLPESPSWGPASVGVGENTILLDLPDIDSDVRRHRVIAERLAGLVDVLVWVLDPEKYADAVIHHEFIAPMAAHAAVSVVALNQVDRLNEAERTAATHDLARLLAREGLEGVDVIEVSARTGQGVQELRARIREVAAAEDVSRARLAADARALAVRIRNWLESDSAAAAGSSGSGEREALVALREAACRAVGTDRVADAVGDSMRLGAAVRVGWLPARWLARLRRDPLRALHLGDDVHARRASSGSAAPPVPRTSLPAPDAAADAALRATARGYMAARTSRLPATAQEQVCERLSPRAEQLYDRLDAAVGRTDLEQNSRPRWWTCANALQVLLAFTALVGGFWLLVLRVMNRYLLLAAEPPRWGHLPWPTVLLLGGLLIGLVLGLSGTALARVGAARRRRRVNGRLRQAVAEVLATTLVEPLDVELARIGEVRALLDGLCSPPVR</sequence>
<evidence type="ECO:0000259" key="2">
    <source>
        <dbReference type="Pfam" id="PF01926"/>
    </source>
</evidence>
<dbReference type="STRING" id="1892869.ACGLYG10_2303"/>
<dbReference type="Proteomes" id="UP000184291">
    <property type="component" value="Unassembled WGS sequence"/>
</dbReference>
<gene>
    <name evidence="3" type="ORF">ACGLYG10_2303</name>
</gene>
<keyword evidence="4" id="KW-1185">Reference proteome</keyword>
<evidence type="ECO:0000313" key="3">
    <source>
        <dbReference type="EMBL" id="SHE26060.1"/>
    </source>
</evidence>
<organism evidence="3 4">
    <name type="scientific">Actinomyces glycerinitolerans</name>
    <dbReference type="NCBI Taxonomy" id="1892869"/>
    <lineage>
        <taxon>Bacteria</taxon>
        <taxon>Bacillati</taxon>
        <taxon>Actinomycetota</taxon>
        <taxon>Actinomycetes</taxon>
        <taxon>Actinomycetales</taxon>
        <taxon>Actinomycetaceae</taxon>
        <taxon>Actinomyces</taxon>
    </lineage>
</organism>
<dbReference type="GO" id="GO:0019843">
    <property type="term" value="F:rRNA binding"/>
    <property type="evidence" value="ECO:0007669"/>
    <property type="project" value="TreeGrafter"/>
</dbReference>
<dbReference type="OrthoDB" id="974105at2"/>
<dbReference type="GO" id="GO:0043024">
    <property type="term" value="F:ribosomal small subunit binding"/>
    <property type="evidence" value="ECO:0007669"/>
    <property type="project" value="TreeGrafter"/>
</dbReference>
<dbReference type="PANTHER" id="PTHR42698">
    <property type="entry name" value="GTPASE ERA"/>
    <property type="match status" value="1"/>
</dbReference>
<dbReference type="GO" id="GO:0005525">
    <property type="term" value="F:GTP binding"/>
    <property type="evidence" value="ECO:0007669"/>
    <property type="project" value="InterPro"/>
</dbReference>
<evidence type="ECO:0000313" key="4">
    <source>
        <dbReference type="Proteomes" id="UP000184291"/>
    </source>
</evidence>
<accession>A0A1M4S1N8</accession>
<dbReference type="InterPro" id="IPR027417">
    <property type="entry name" value="P-loop_NTPase"/>
</dbReference>
<dbReference type="RefSeq" id="WP_073331921.1">
    <property type="nucleotide sequence ID" value="NZ_FQTT01000012.1"/>
</dbReference>
<keyword evidence="1" id="KW-0812">Transmembrane</keyword>
<feature type="transmembrane region" description="Helical" evidence="1">
    <location>
        <begin position="453"/>
        <end position="475"/>
    </location>
</feature>
<dbReference type="SUPFAM" id="SSF52540">
    <property type="entry name" value="P-loop containing nucleoside triphosphate hydrolases"/>
    <property type="match status" value="1"/>
</dbReference>
<dbReference type="InterPro" id="IPR006073">
    <property type="entry name" value="GTP-bd"/>
</dbReference>
<proteinExistence type="predicted"/>
<reference evidence="4" key="1">
    <citation type="submission" date="2016-09" db="EMBL/GenBank/DDBJ databases">
        <authorList>
            <person name="Strepis N."/>
        </authorList>
    </citation>
    <scope>NUCLEOTIDE SEQUENCE [LARGE SCALE GENOMIC DNA]</scope>
</reference>
<feature type="domain" description="G" evidence="2">
    <location>
        <begin position="62"/>
        <end position="185"/>
    </location>
</feature>
<dbReference type="PANTHER" id="PTHR42698:SF1">
    <property type="entry name" value="GTPASE ERA, MITOCHONDRIAL"/>
    <property type="match status" value="1"/>
</dbReference>
<dbReference type="InterPro" id="IPR005662">
    <property type="entry name" value="GTPase_Era-like"/>
</dbReference>